<dbReference type="InterPro" id="IPR011008">
    <property type="entry name" value="Dimeric_a/b-barrel"/>
</dbReference>
<dbReference type="Proteomes" id="UP000093737">
    <property type="component" value="Unassembled WGS sequence"/>
</dbReference>
<dbReference type="AlphaFoldDB" id="A0A6M7U6V1"/>
<gene>
    <name evidence="1" type="ORF">A8145_05010</name>
</gene>
<comment type="caution">
    <text evidence="1">The sequence shown here is derived from an EMBL/GenBank/DDBJ whole genome shotgun (WGS) entry which is preliminary data.</text>
</comment>
<reference evidence="1 2" key="1">
    <citation type="submission" date="2016-05" db="EMBL/GenBank/DDBJ databases">
        <authorList>
            <person name="Ramsay J.P."/>
        </authorList>
    </citation>
    <scope>NUCLEOTIDE SEQUENCE [LARGE SCALE GENOMIC DNA]</scope>
    <source>
        <strain evidence="1 2">NZP2042</strain>
    </source>
</reference>
<dbReference type="Gene3D" id="3.30.70.100">
    <property type="match status" value="1"/>
</dbReference>
<name>A0A6M7U6V1_RHILI</name>
<proteinExistence type="predicted"/>
<dbReference type="GO" id="GO:0004497">
    <property type="term" value="F:monooxygenase activity"/>
    <property type="evidence" value="ECO:0007669"/>
    <property type="project" value="UniProtKB-KW"/>
</dbReference>
<dbReference type="SUPFAM" id="SSF54909">
    <property type="entry name" value="Dimeric alpha+beta barrel"/>
    <property type="match status" value="1"/>
</dbReference>
<organism evidence="1 2">
    <name type="scientific">Rhizobium loti</name>
    <name type="common">Mesorhizobium loti</name>
    <dbReference type="NCBI Taxonomy" id="381"/>
    <lineage>
        <taxon>Bacteria</taxon>
        <taxon>Pseudomonadati</taxon>
        <taxon>Pseudomonadota</taxon>
        <taxon>Alphaproteobacteria</taxon>
        <taxon>Hyphomicrobiales</taxon>
        <taxon>Phyllobacteriaceae</taxon>
        <taxon>Mesorhizobium</taxon>
    </lineage>
</organism>
<protein>
    <submittedName>
        <fullName evidence="1">Antibiotic biosynthesis monooxygenase</fullName>
    </submittedName>
</protein>
<sequence>MIKLALFARFEAKPGKEKDVAAFLKTGLQLANREAGTPIWFALQLSPSVFGVFDAFHDEAGRQAHLTGEIAKALMANAETLFAGPPTIDKVDVLGLKNDGSV</sequence>
<dbReference type="RefSeq" id="WP_056562850.1">
    <property type="nucleotide sequence ID" value="NZ_CP033334.1"/>
</dbReference>
<evidence type="ECO:0000313" key="1">
    <source>
        <dbReference type="EMBL" id="OBQ72186.1"/>
    </source>
</evidence>
<dbReference type="EMBL" id="LYTK01000001">
    <property type="protein sequence ID" value="OBQ72186.1"/>
    <property type="molecule type" value="Genomic_DNA"/>
</dbReference>
<evidence type="ECO:0000313" key="2">
    <source>
        <dbReference type="Proteomes" id="UP000093737"/>
    </source>
</evidence>
<keyword evidence="1" id="KW-0560">Oxidoreductase</keyword>
<keyword evidence="1" id="KW-0503">Monooxygenase</keyword>
<accession>A0A6M7U6V1</accession>